<sequence>MAASKRSAMRVLSPRLQCLRQPTSPVPQQVRCLSARYSNPSKRGFSAAPAQPPTFLDASAGYGDEASGVRVLRDPRVAEEERRQYHFRRMRYAGMGLLTSMAALGLIISNINLDDLEQSAKQKKGGLQMEASDESNAKFQGKEVHVIGAGDGKRIVAQGAGEEVELVETGTSSVPHFPKTIFLPTDPESKGGSGAGPNAPANPGNIENQEEYTLVGLGIRTVMWIQVYVVGLYIRTKDITSLQSKLIHHVNPTASTLVPNEKEDLRKKLLDPAESREIWSKLLEVPGIKTAWRVSPTRNTDFGHLRDGFVTGINKRTQEARQLSQGKDTEYEAEDFGNSIQAFKGIFSGGKAPKGSILIMHRDRKGVLDVLYQPKPDGTGRQEMERLGSVSDERISRLIWLGYLAGDKMNLSPRKVRFVCISDTHNHGPGEGFTLPKGDVLIHAGDLTNQGSYNELKKALDWIAKADYAVKIVVAGNHDLSLDPDYALKYKEGWSVVPGDVEACCQLLASYPGITYLQHSSVTVNPPEHDVSFRVFGSPYSPEHPGQNWAFQYVGGQAEGRWNDIRTDTDVLITHTPPAGHCDESRHWQQGGCPALIQALSKVKPALHICGHCHEGRGAQIVRWNDGPGVVETVQSWEDPGAGNKKQSLLDLTGARGGRSLEIGRETAVVNAAIMSRSWDKGSKAFNKPIVVDVEF</sequence>
<gene>
    <name evidence="1" type="primary">AIM18_1</name>
    <name evidence="1" type="ORF">LTR37_001684</name>
</gene>
<reference evidence="1" key="1">
    <citation type="submission" date="2023-07" db="EMBL/GenBank/DDBJ databases">
        <title>Black Yeasts Isolated from many extreme environments.</title>
        <authorList>
            <person name="Coleine C."/>
            <person name="Stajich J.E."/>
            <person name="Selbmann L."/>
        </authorList>
    </citation>
    <scope>NUCLEOTIDE SEQUENCE</scope>
    <source>
        <strain evidence="1">CCFEE 5714</strain>
    </source>
</reference>
<comment type="caution">
    <text evidence="1">The sequence shown here is derived from an EMBL/GenBank/DDBJ whole genome shotgun (WGS) entry which is preliminary data.</text>
</comment>
<name>A0ACC3NUQ2_9PEZI</name>
<organism evidence="1 2">
    <name type="scientific">Vermiconidia calcicola</name>
    <dbReference type="NCBI Taxonomy" id="1690605"/>
    <lineage>
        <taxon>Eukaryota</taxon>
        <taxon>Fungi</taxon>
        <taxon>Dikarya</taxon>
        <taxon>Ascomycota</taxon>
        <taxon>Pezizomycotina</taxon>
        <taxon>Dothideomycetes</taxon>
        <taxon>Dothideomycetidae</taxon>
        <taxon>Mycosphaerellales</taxon>
        <taxon>Extremaceae</taxon>
        <taxon>Vermiconidia</taxon>
    </lineage>
</organism>
<dbReference type="Proteomes" id="UP001281147">
    <property type="component" value="Unassembled WGS sequence"/>
</dbReference>
<evidence type="ECO:0000313" key="1">
    <source>
        <dbReference type="EMBL" id="KAK3723432.1"/>
    </source>
</evidence>
<evidence type="ECO:0000313" key="2">
    <source>
        <dbReference type="Proteomes" id="UP001281147"/>
    </source>
</evidence>
<keyword evidence="2" id="KW-1185">Reference proteome</keyword>
<dbReference type="EMBL" id="JAUTXU010000009">
    <property type="protein sequence ID" value="KAK3723432.1"/>
    <property type="molecule type" value="Genomic_DNA"/>
</dbReference>
<protein>
    <submittedName>
        <fullName evidence="1">Altered inheritance of mitochondria protein 18 mitochondrial</fullName>
    </submittedName>
</protein>
<proteinExistence type="predicted"/>
<accession>A0ACC3NUQ2</accession>